<dbReference type="InterPro" id="IPR015895">
    <property type="entry name" value="4pyrrol_synth_GluRdtase_N"/>
</dbReference>
<dbReference type="NCBIfam" id="TIGR01035">
    <property type="entry name" value="hemA"/>
    <property type="match status" value="1"/>
</dbReference>
<feature type="active site" description="Nucleophile" evidence="4 5">
    <location>
        <position position="59"/>
    </location>
</feature>
<dbReference type="PANTHER" id="PTHR43013:SF1">
    <property type="entry name" value="GLUTAMYL-TRNA REDUCTASE"/>
    <property type="match status" value="1"/>
</dbReference>
<feature type="domain" description="Quinate/shikimate 5-dehydrogenase/glutamyl-tRNA reductase" evidence="9">
    <location>
        <begin position="182"/>
        <end position="303"/>
    </location>
</feature>
<evidence type="ECO:0000256" key="7">
    <source>
        <dbReference type="PIRSR" id="PIRSR000445-3"/>
    </source>
</evidence>
<keyword evidence="2 4" id="KW-0560">Oxidoreductase</keyword>
<feature type="binding site" evidence="4 6">
    <location>
        <begin position="119"/>
        <end position="121"/>
    </location>
    <ligand>
        <name>substrate</name>
    </ligand>
</feature>
<keyword evidence="3 4" id="KW-0627">Porphyrin biosynthesis</keyword>
<gene>
    <name evidence="4" type="primary">hemA</name>
    <name evidence="11" type="ORF">SAMN05192573_10322</name>
</gene>
<dbReference type="AlphaFoldDB" id="A0A1G7T3W0"/>
<comment type="domain">
    <text evidence="4">Possesses an unusual extended V-shaped dimeric structure with each monomer consisting of three distinct domains arranged along a curved 'spinal' alpha-helix. The N-terminal catalytic domain specifically recognizes the glutamate moiety of the substrate. The second domain is the NADPH-binding domain, and the third C-terminal domain is responsible for dimerization.</text>
</comment>
<feature type="binding site" evidence="4 6">
    <location>
        <position position="125"/>
    </location>
    <ligand>
        <name>substrate</name>
    </ligand>
</feature>
<comment type="subunit">
    <text evidence="4">Homodimer.</text>
</comment>
<dbReference type="PROSITE" id="PS00747">
    <property type="entry name" value="GLUTR"/>
    <property type="match status" value="1"/>
</dbReference>
<dbReference type="RefSeq" id="WP_218134367.1">
    <property type="nucleotide sequence ID" value="NZ_FNCG01000003.1"/>
</dbReference>
<feature type="binding site" evidence="4 6">
    <location>
        <begin position="58"/>
        <end position="61"/>
    </location>
    <ligand>
        <name>substrate</name>
    </ligand>
</feature>
<feature type="site" description="Important for activity" evidence="4 8">
    <location>
        <position position="104"/>
    </location>
</feature>
<dbReference type="InterPro" id="IPR006151">
    <property type="entry name" value="Shikm_DH/Glu-tRNA_Rdtase"/>
</dbReference>
<dbReference type="HAMAP" id="MF_00087">
    <property type="entry name" value="Glu_tRNA_reductase"/>
    <property type="match status" value="1"/>
</dbReference>
<evidence type="ECO:0000259" key="9">
    <source>
        <dbReference type="Pfam" id="PF01488"/>
    </source>
</evidence>
<evidence type="ECO:0000256" key="1">
    <source>
        <dbReference type="ARBA" id="ARBA00022857"/>
    </source>
</evidence>
<name>A0A1G7T3W0_9SPHI</name>
<dbReference type="GO" id="GO:0008883">
    <property type="term" value="F:glutamyl-tRNA reductase activity"/>
    <property type="evidence" value="ECO:0007669"/>
    <property type="project" value="UniProtKB-UniRule"/>
</dbReference>
<comment type="catalytic activity">
    <reaction evidence="4">
        <text>(S)-4-amino-5-oxopentanoate + tRNA(Glu) + NADP(+) = L-glutamyl-tRNA(Glu) + NADPH + H(+)</text>
        <dbReference type="Rhea" id="RHEA:12344"/>
        <dbReference type="Rhea" id="RHEA-COMP:9663"/>
        <dbReference type="Rhea" id="RHEA-COMP:9680"/>
        <dbReference type="ChEBI" id="CHEBI:15378"/>
        <dbReference type="ChEBI" id="CHEBI:57501"/>
        <dbReference type="ChEBI" id="CHEBI:57783"/>
        <dbReference type="ChEBI" id="CHEBI:58349"/>
        <dbReference type="ChEBI" id="CHEBI:78442"/>
        <dbReference type="ChEBI" id="CHEBI:78520"/>
        <dbReference type="EC" id="1.2.1.70"/>
    </reaction>
</comment>
<evidence type="ECO:0000256" key="8">
    <source>
        <dbReference type="PIRSR" id="PIRSR000445-4"/>
    </source>
</evidence>
<dbReference type="Gene3D" id="3.30.460.30">
    <property type="entry name" value="Glutamyl-tRNA reductase, N-terminal domain"/>
    <property type="match status" value="1"/>
</dbReference>
<dbReference type="InterPro" id="IPR036291">
    <property type="entry name" value="NAD(P)-bd_dom_sf"/>
</dbReference>
<evidence type="ECO:0000313" key="11">
    <source>
        <dbReference type="EMBL" id="SDG30016.1"/>
    </source>
</evidence>
<evidence type="ECO:0000256" key="4">
    <source>
        <dbReference type="HAMAP-Rule" id="MF_00087"/>
    </source>
</evidence>
<organism evidence="11 12">
    <name type="scientific">Mucilaginibacter gossypii</name>
    <dbReference type="NCBI Taxonomy" id="551996"/>
    <lineage>
        <taxon>Bacteria</taxon>
        <taxon>Pseudomonadati</taxon>
        <taxon>Bacteroidota</taxon>
        <taxon>Sphingobacteriia</taxon>
        <taxon>Sphingobacteriales</taxon>
        <taxon>Sphingobacteriaceae</taxon>
        <taxon>Mucilaginibacter</taxon>
    </lineage>
</organism>
<dbReference type="PANTHER" id="PTHR43013">
    <property type="entry name" value="GLUTAMYL-TRNA REDUCTASE"/>
    <property type="match status" value="1"/>
</dbReference>
<dbReference type="SUPFAM" id="SSF69742">
    <property type="entry name" value="Glutamyl tRNA-reductase catalytic, N-terminal domain"/>
    <property type="match status" value="1"/>
</dbReference>
<sequence>MNNKSSITGIENFYAVGINYKKSDARLRGRFAISNEQYEAILKEAGNYGVSSLFILSTCNRTEIYGVTNTPNELVNLLCSVTNGEIKEFKGHCYKKEGLGAVEHMFNVAAGLDSQILGDYEIIGQFKQAVRFAKDRGFINTFLEKLYNTVLQASKQIKNQTGLSKGTTSVSFAALQSIKQYHADATNILIVGAGKMGQRACKNIKDYLGQKVRITLVNRTVDKAERLAEEMDISYGHIADLPILISHADVIIVATASATPVILKSDLEHCSEKLIIDLAIPNNVEPAASELPHIKLVNIDELSLVNSETIQKRQSQVIAAREINNHFINRFVEWCELRKSCIVVNAIKKQLTSICLSQSKSAGCVAGFVSSTDEQRIQQILNGTAGKMKGVNKAGCHYLEALNEFMSPPGLPTNILNPERTLI</sequence>
<keyword evidence="1 4" id="KW-0521">NADP</keyword>
<reference evidence="12" key="1">
    <citation type="submission" date="2016-10" db="EMBL/GenBank/DDBJ databases">
        <authorList>
            <person name="Varghese N."/>
            <person name="Submissions S."/>
        </authorList>
    </citation>
    <scope>NUCLEOTIDE SEQUENCE [LARGE SCALE GENOMIC DNA]</scope>
    <source>
        <strain evidence="12">Gh-67</strain>
    </source>
</reference>
<keyword evidence="12" id="KW-1185">Reference proteome</keyword>
<evidence type="ECO:0000256" key="5">
    <source>
        <dbReference type="PIRSR" id="PIRSR000445-1"/>
    </source>
</evidence>
<dbReference type="InterPro" id="IPR036343">
    <property type="entry name" value="GluRdtase_N_sf"/>
</dbReference>
<dbReference type="EMBL" id="FNCG01000003">
    <property type="protein sequence ID" value="SDG30016.1"/>
    <property type="molecule type" value="Genomic_DNA"/>
</dbReference>
<dbReference type="STRING" id="551996.SAMN05192573_10322"/>
<feature type="domain" description="Glutamyl-tRNA reductase N-terminal" evidence="10">
    <location>
        <begin position="16"/>
        <end position="161"/>
    </location>
</feature>
<dbReference type="Pfam" id="PF01488">
    <property type="entry name" value="Shikimate_DH"/>
    <property type="match status" value="1"/>
</dbReference>
<comment type="function">
    <text evidence="4">Catalyzes the NADPH-dependent reduction of glutamyl-tRNA(Glu) to glutamate 1-semialdehyde (GSA).</text>
</comment>
<feature type="binding site" evidence="4 7">
    <location>
        <begin position="192"/>
        <end position="197"/>
    </location>
    <ligand>
        <name>NADP(+)</name>
        <dbReference type="ChEBI" id="CHEBI:58349"/>
    </ligand>
</feature>
<dbReference type="InterPro" id="IPR018214">
    <property type="entry name" value="GluRdtase_CS"/>
</dbReference>
<dbReference type="Pfam" id="PF05201">
    <property type="entry name" value="GlutR_N"/>
    <property type="match status" value="1"/>
</dbReference>
<dbReference type="PIRSF" id="PIRSF000445">
    <property type="entry name" value="4pyrrol_synth_GluRdtase"/>
    <property type="match status" value="1"/>
</dbReference>
<dbReference type="EC" id="1.2.1.70" evidence="4"/>
<dbReference type="InterPro" id="IPR000343">
    <property type="entry name" value="4pyrrol_synth_GluRdtase"/>
</dbReference>
<proteinExistence type="inferred from homology"/>
<comment type="similarity">
    <text evidence="4">Belongs to the glutamyl-tRNA reductase family.</text>
</comment>
<dbReference type="GO" id="GO:0050661">
    <property type="term" value="F:NADP binding"/>
    <property type="evidence" value="ECO:0007669"/>
    <property type="project" value="InterPro"/>
</dbReference>
<feature type="binding site" evidence="4 6">
    <location>
        <position position="114"/>
    </location>
    <ligand>
        <name>substrate</name>
    </ligand>
</feature>
<dbReference type="Proteomes" id="UP000199705">
    <property type="component" value="Unassembled WGS sequence"/>
</dbReference>
<protein>
    <recommendedName>
        <fullName evidence="4">Glutamyl-tRNA reductase</fullName>
        <shortName evidence="4">GluTR</shortName>
        <ecNumber evidence="4">1.2.1.70</ecNumber>
    </recommendedName>
</protein>
<evidence type="ECO:0000256" key="2">
    <source>
        <dbReference type="ARBA" id="ARBA00023002"/>
    </source>
</evidence>
<comment type="pathway">
    <text evidence="4">Porphyrin-containing compound metabolism; protoporphyrin-IX biosynthesis; 5-aminolevulinate from L-glutamyl-tRNA(Glu): step 1/2.</text>
</comment>
<dbReference type="SUPFAM" id="SSF51735">
    <property type="entry name" value="NAD(P)-binding Rossmann-fold domains"/>
    <property type="match status" value="1"/>
</dbReference>
<evidence type="ECO:0000256" key="3">
    <source>
        <dbReference type="ARBA" id="ARBA00023244"/>
    </source>
</evidence>
<dbReference type="UniPathway" id="UPA00251">
    <property type="reaction ID" value="UER00316"/>
</dbReference>
<dbReference type="GO" id="GO:0019353">
    <property type="term" value="P:protoporphyrinogen IX biosynthetic process from glutamate"/>
    <property type="evidence" value="ECO:0007669"/>
    <property type="project" value="TreeGrafter"/>
</dbReference>
<accession>A0A1G7T3W0</accession>
<evidence type="ECO:0000313" key="12">
    <source>
        <dbReference type="Proteomes" id="UP000199705"/>
    </source>
</evidence>
<comment type="miscellaneous">
    <text evidence="4">During catalysis, the active site Cys acts as a nucleophile attacking the alpha-carbonyl group of tRNA-bound glutamate with the formation of a thioester intermediate between enzyme and glutamate, and the concomitant release of tRNA(Glu). The thioester intermediate is finally reduced by direct hydride transfer from NADPH, to form the product GSA.</text>
</comment>
<evidence type="ECO:0000256" key="6">
    <source>
        <dbReference type="PIRSR" id="PIRSR000445-2"/>
    </source>
</evidence>
<dbReference type="Gene3D" id="3.40.50.720">
    <property type="entry name" value="NAD(P)-binding Rossmann-like Domain"/>
    <property type="match status" value="1"/>
</dbReference>
<dbReference type="FunFam" id="3.30.460.30:FF:000001">
    <property type="entry name" value="Glutamyl-tRNA reductase"/>
    <property type="match status" value="1"/>
</dbReference>
<evidence type="ECO:0000259" key="10">
    <source>
        <dbReference type="Pfam" id="PF05201"/>
    </source>
</evidence>